<keyword evidence="3" id="KW-0057">Aromatic amino acid biosynthesis</keyword>
<dbReference type="PANTHER" id="PTHR21089">
    <property type="entry name" value="SHIKIMATE DEHYDROGENASE"/>
    <property type="match status" value="1"/>
</dbReference>
<dbReference type="InterPro" id="IPR036291">
    <property type="entry name" value="NAD(P)-bd_dom_sf"/>
</dbReference>
<proteinExistence type="predicted"/>
<evidence type="ECO:0000256" key="3">
    <source>
        <dbReference type="ARBA" id="ARBA00023141"/>
    </source>
</evidence>
<evidence type="ECO:0000313" key="7">
    <source>
        <dbReference type="Proteomes" id="UP000678276"/>
    </source>
</evidence>
<sequence>MNSDLIVSSALGTPKTLTLGLIGQGIALSRTPAMQEAAGEGHGFRTVYRLFDTGTMASPPPLPDLLKAMELTGYAGLNITYPYKIAVTEHLDELGPEAEALGAVNTIVFQNGKRIGHNTDLGGFSDSFAEEMAGAKRRRVLQIGAGGAGMAVAFALLENGVEELCVFDIDRLRAESLVAAAAARFGADRIRLVHDVEGSYDGIVNATPIGTDKRPGVPYPVERLNRDMFVADVNYFPLETALVKAARAAGCRAMGGAGMAVGQAVRSFQHFTGLEADRERMMARFLALGA</sequence>
<dbReference type="EMBL" id="JAGJCF010000019">
    <property type="protein sequence ID" value="MBP0617689.1"/>
    <property type="molecule type" value="Genomic_DNA"/>
</dbReference>
<dbReference type="NCBIfam" id="NF009201">
    <property type="entry name" value="PRK12549.1"/>
    <property type="match status" value="1"/>
</dbReference>
<accession>A0ABS4BNG2</accession>
<evidence type="ECO:0000256" key="1">
    <source>
        <dbReference type="ARBA" id="ARBA00004871"/>
    </source>
</evidence>
<dbReference type="GO" id="GO:0004764">
    <property type="term" value="F:shikimate 3-dehydrogenase (NADP+) activity"/>
    <property type="evidence" value="ECO:0007669"/>
    <property type="project" value="UniProtKB-EC"/>
</dbReference>
<dbReference type="SUPFAM" id="SSF51735">
    <property type="entry name" value="NAD(P)-binding Rossmann-fold domains"/>
    <property type="match status" value="1"/>
</dbReference>
<gene>
    <name evidence="6" type="ORF">J6595_19055</name>
</gene>
<dbReference type="InterPro" id="IPR022893">
    <property type="entry name" value="Shikimate_DH_fam"/>
</dbReference>
<organism evidence="6 7">
    <name type="scientific">Jiella mangrovi</name>
    <dbReference type="NCBI Taxonomy" id="2821407"/>
    <lineage>
        <taxon>Bacteria</taxon>
        <taxon>Pseudomonadati</taxon>
        <taxon>Pseudomonadota</taxon>
        <taxon>Alphaproteobacteria</taxon>
        <taxon>Hyphomicrobiales</taxon>
        <taxon>Aurantimonadaceae</taxon>
        <taxon>Jiella</taxon>
    </lineage>
</organism>
<comment type="caution">
    <text evidence="6">The sequence shown here is derived from an EMBL/GenBank/DDBJ whole genome shotgun (WGS) entry which is preliminary data.</text>
</comment>
<keyword evidence="3" id="KW-0028">Amino-acid biosynthesis</keyword>
<dbReference type="RefSeq" id="WP_209596707.1">
    <property type="nucleotide sequence ID" value="NZ_JAGJCF010000019.1"/>
</dbReference>
<dbReference type="Pfam" id="PF18317">
    <property type="entry name" value="SDH_C"/>
    <property type="match status" value="1"/>
</dbReference>
<evidence type="ECO:0000256" key="2">
    <source>
        <dbReference type="ARBA" id="ARBA00023002"/>
    </source>
</evidence>
<evidence type="ECO:0000313" key="6">
    <source>
        <dbReference type="EMBL" id="MBP0617689.1"/>
    </source>
</evidence>
<protein>
    <submittedName>
        <fullName evidence="6">Shikimate dehydrogenase</fullName>
        <ecNumber evidence="6">1.1.1.25</ecNumber>
    </submittedName>
</protein>
<reference evidence="6 7" key="1">
    <citation type="submission" date="2021-04" db="EMBL/GenBank/DDBJ databases">
        <title>Whole genome sequence of Jiella sp. KSK16Y-1.</title>
        <authorList>
            <person name="Tuo L."/>
        </authorList>
    </citation>
    <scope>NUCLEOTIDE SEQUENCE [LARGE SCALE GENOMIC DNA]</scope>
    <source>
        <strain evidence="6 7">KSK16Y-1</strain>
    </source>
</reference>
<dbReference type="PANTHER" id="PTHR21089:SF1">
    <property type="entry name" value="BIFUNCTIONAL 3-DEHYDROQUINATE DEHYDRATASE_SHIKIMATE DEHYDROGENASE, CHLOROPLASTIC"/>
    <property type="match status" value="1"/>
</dbReference>
<feature type="domain" description="Shikimate dehydrogenase substrate binding N-terminal" evidence="4">
    <location>
        <begin position="21"/>
        <end position="107"/>
    </location>
</feature>
<dbReference type="Gene3D" id="3.40.50.10860">
    <property type="entry name" value="Leucine Dehydrogenase, chain A, domain 1"/>
    <property type="match status" value="1"/>
</dbReference>
<dbReference type="Proteomes" id="UP000678276">
    <property type="component" value="Unassembled WGS sequence"/>
</dbReference>
<dbReference type="Pfam" id="PF08501">
    <property type="entry name" value="Shikimate_dh_N"/>
    <property type="match status" value="1"/>
</dbReference>
<dbReference type="InterPro" id="IPR046346">
    <property type="entry name" value="Aminoacid_DH-like_N_sf"/>
</dbReference>
<evidence type="ECO:0000259" key="4">
    <source>
        <dbReference type="Pfam" id="PF08501"/>
    </source>
</evidence>
<dbReference type="InterPro" id="IPR013708">
    <property type="entry name" value="Shikimate_DH-bd_N"/>
</dbReference>
<dbReference type="SUPFAM" id="SSF53223">
    <property type="entry name" value="Aminoacid dehydrogenase-like, N-terminal domain"/>
    <property type="match status" value="1"/>
</dbReference>
<feature type="domain" description="SDH C-terminal" evidence="5">
    <location>
        <begin position="256"/>
        <end position="283"/>
    </location>
</feature>
<comment type="pathway">
    <text evidence="1">Metabolic intermediate biosynthesis; chorismate biosynthesis; chorismate from D-erythrose 4-phosphate and phosphoenolpyruvate: step 4/7.</text>
</comment>
<evidence type="ECO:0000259" key="5">
    <source>
        <dbReference type="Pfam" id="PF18317"/>
    </source>
</evidence>
<keyword evidence="2 6" id="KW-0560">Oxidoreductase</keyword>
<dbReference type="InterPro" id="IPR041121">
    <property type="entry name" value="SDH_C"/>
</dbReference>
<dbReference type="Gene3D" id="3.40.50.720">
    <property type="entry name" value="NAD(P)-binding Rossmann-like Domain"/>
    <property type="match status" value="1"/>
</dbReference>
<dbReference type="EC" id="1.1.1.25" evidence="6"/>
<dbReference type="CDD" id="cd01065">
    <property type="entry name" value="NAD_bind_Shikimate_DH"/>
    <property type="match status" value="1"/>
</dbReference>
<keyword evidence="7" id="KW-1185">Reference proteome</keyword>
<name>A0ABS4BNG2_9HYPH</name>